<proteinExistence type="predicted"/>
<dbReference type="OrthoDB" id="2196434at2"/>
<sequence>MKRRKHYLCLLALGLIFLFFGGTKAEAAERSVVIDRFLTMIYSENKEEAIPIRNAQLKILYYDAQGKRHVLRDDLVSDDNGEVKNVTVNVPDDIIRVYFEYVLSRPEVGKIVNSKGITYRPITGFVIPDNRTIDATLVRFLLNSSVENGREHNYQAIKIWNRYYDMVNETKDSVQIALDAFPQLKPTFNYSFDPIPVLYEHNYKKTSGPAFTSSATSFGEIKKDQPFISIPHIDAMNTYTRIQQDEFFDINLSHEWGHWTMRQAIGRLVGGAYNGHTGFNENEALSYKEGWSVFQANRYTYGYDWNWHLDNSIQRALGKYEFCYGRSTNWTVNSIFRDIYDRESPREPEDQYDLARAWMPNVGSLDPEYRQKLSTGLIFIVMVNSKAKTLAEYIAYMEANDFIKDKPAFEEMLNLNGLDSKGRFTLDAENKAIVYK</sequence>
<dbReference type="HOGENOM" id="CLU_672204_0_0_9"/>
<accession>R2SAF1</accession>
<protein>
    <submittedName>
        <fullName evidence="1">Uncharacterized protein</fullName>
    </submittedName>
</protein>
<dbReference type="EMBL" id="AJAQ01000026">
    <property type="protein sequence ID" value="EOH92470.1"/>
    <property type="molecule type" value="Genomic_DNA"/>
</dbReference>
<keyword evidence="2" id="KW-1185">Reference proteome</keyword>
<name>R2SAF1_9ENTE</name>
<gene>
    <name evidence="1" type="ORF">UAU_02922</name>
</gene>
<dbReference type="AlphaFoldDB" id="R2SAF1"/>
<evidence type="ECO:0000313" key="2">
    <source>
        <dbReference type="Proteomes" id="UP000013782"/>
    </source>
</evidence>
<reference evidence="1 2" key="1">
    <citation type="submission" date="2013-02" db="EMBL/GenBank/DDBJ databases">
        <title>The Genome Sequence of Enterococcus pallens BAA-351.</title>
        <authorList>
            <consortium name="The Broad Institute Genome Sequencing Platform"/>
            <consortium name="The Broad Institute Genome Sequencing Center for Infectious Disease"/>
            <person name="Earl A.M."/>
            <person name="Gilmore M.S."/>
            <person name="Lebreton F."/>
            <person name="Walker B."/>
            <person name="Young S.K."/>
            <person name="Zeng Q."/>
            <person name="Gargeya S."/>
            <person name="Fitzgerald M."/>
            <person name="Haas B."/>
            <person name="Abouelleil A."/>
            <person name="Alvarado L."/>
            <person name="Arachchi H.M."/>
            <person name="Berlin A.M."/>
            <person name="Chapman S.B."/>
            <person name="Dewar J."/>
            <person name="Goldberg J."/>
            <person name="Griggs A."/>
            <person name="Gujja S."/>
            <person name="Hansen M."/>
            <person name="Howarth C."/>
            <person name="Imamovic A."/>
            <person name="Larimer J."/>
            <person name="McCowan C."/>
            <person name="Murphy C."/>
            <person name="Neiman D."/>
            <person name="Pearson M."/>
            <person name="Priest M."/>
            <person name="Roberts A."/>
            <person name="Saif S."/>
            <person name="Shea T."/>
            <person name="Sisk P."/>
            <person name="Sykes S."/>
            <person name="Wortman J."/>
            <person name="Nusbaum C."/>
            <person name="Birren B."/>
        </authorList>
    </citation>
    <scope>NUCLEOTIDE SEQUENCE [LARGE SCALE GENOMIC DNA]</scope>
    <source>
        <strain evidence="1 2">ATCC BAA-351</strain>
    </source>
</reference>
<dbReference type="PATRIC" id="fig|1158607.3.peg.2909"/>
<dbReference type="RefSeq" id="WP_010757904.1">
    <property type="nucleotide sequence ID" value="NZ_ASWD01000001.1"/>
</dbReference>
<evidence type="ECO:0000313" key="1">
    <source>
        <dbReference type="EMBL" id="EOH92470.1"/>
    </source>
</evidence>
<dbReference type="Proteomes" id="UP000013782">
    <property type="component" value="Unassembled WGS sequence"/>
</dbReference>
<organism evidence="1 2">
    <name type="scientific">Enterococcus pallens ATCC BAA-351</name>
    <dbReference type="NCBI Taxonomy" id="1158607"/>
    <lineage>
        <taxon>Bacteria</taxon>
        <taxon>Bacillati</taxon>
        <taxon>Bacillota</taxon>
        <taxon>Bacilli</taxon>
        <taxon>Lactobacillales</taxon>
        <taxon>Enterococcaceae</taxon>
        <taxon>Enterococcus</taxon>
    </lineage>
</organism>
<comment type="caution">
    <text evidence="1">The sequence shown here is derived from an EMBL/GenBank/DDBJ whole genome shotgun (WGS) entry which is preliminary data.</text>
</comment>